<evidence type="ECO:0008006" key="4">
    <source>
        <dbReference type="Google" id="ProtNLM"/>
    </source>
</evidence>
<keyword evidence="3" id="KW-1185">Reference proteome</keyword>
<keyword evidence="1" id="KW-1133">Transmembrane helix</keyword>
<feature type="transmembrane region" description="Helical" evidence="1">
    <location>
        <begin position="239"/>
        <end position="263"/>
    </location>
</feature>
<name>A0AAV4CDX0_9GAST</name>
<proteinExistence type="predicted"/>
<dbReference type="EMBL" id="BLXT01006100">
    <property type="protein sequence ID" value="GFO28934.1"/>
    <property type="molecule type" value="Genomic_DNA"/>
</dbReference>
<evidence type="ECO:0000313" key="2">
    <source>
        <dbReference type="EMBL" id="GFO28934.1"/>
    </source>
</evidence>
<organism evidence="2 3">
    <name type="scientific">Plakobranchus ocellatus</name>
    <dbReference type="NCBI Taxonomy" id="259542"/>
    <lineage>
        <taxon>Eukaryota</taxon>
        <taxon>Metazoa</taxon>
        <taxon>Spiralia</taxon>
        <taxon>Lophotrochozoa</taxon>
        <taxon>Mollusca</taxon>
        <taxon>Gastropoda</taxon>
        <taxon>Heterobranchia</taxon>
        <taxon>Euthyneura</taxon>
        <taxon>Panpulmonata</taxon>
        <taxon>Sacoglossa</taxon>
        <taxon>Placobranchoidea</taxon>
        <taxon>Plakobranchidae</taxon>
        <taxon>Plakobranchus</taxon>
    </lineage>
</organism>
<gene>
    <name evidence="2" type="ORF">PoB_005543900</name>
</gene>
<dbReference type="Proteomes" id="UP000735302">
    <property type="component" value="Unassembled WGS sequence"/>
</dbReference>
<dbReference type="AlphaFoldDB" id="A0AAV4CDX0"/>
<comment type="caution">
    <text evidence="2">The sequence shown here is derived from an EMBL/GenBank/DDBJ whole genome shotgun (WGS) entry which is preliminary data.</text>
</comment>
<sequence>MQGHRLVCSNPRQKSPCRFQGGFAIHCATNVPTAQEEIRMKFSIYRLPFLPFRRLYDFPFHCVLLTSDATAPVERPVISSLEDLLAHPELEIGISPTCSKLITDMSIAEPGSKLARIWHRLVKSNQSEDRTFSSDDRYHVRRVLQGGYAYIADTPKGLLPSDLNFDYSQVRFSEIMHDQLYMTMPRNAFYKYDIERVLLPAWESGIIRSILDKWVPPDSKMKTSEVDKQTVVHISCLKVLLILIASGIGSAILSLVVEQLLYLRNRVQQESTSLNCFFTP</sequence>
<evidence type="ECO:0000313" key="3">
    <source>
        <dbReference type="Proteomes" id="UP000735302"/>
    </source>
</evidence>
<accession>A0AAV4CDX0</accession>
<dbReference type="Gene3D" id="3.40.190.10">
    <property type="entry name" value="Periplasmic binding protein-like II"/>
    <property type="match status" value="2"/>
</dbReference>
<keyword evidence="1" id="KW-0812">Transmembrane</keyword>
<protein>
    <recommendedName>
        <fullName evidence="4">Ionotropic receptor</fullName>
    </recommendedName>
</protein>
<evidence type="ECO:0000256" key="1">
    <source>
        <dbReference type="SAM" id="Phobius"/>
    </source>
</evidence>
<keyword evidence="1" id="KW-0472">Membrane</keyword>
<reference evidence="2 3" key="1">
    <citation type="journal article" date="2021" name="Elife">
        <title>Chloroplast acquisition without the gene transfer in kleptoplastic sea slugs, Plakobranchus ocellatus.</title>
        <authorList>
            <person name="Maeda T."/>
            <person name="Takahashi S."/>
            <person name="Yoshida T."/>
            <person name="Shimamura S."/>
            <person name="Takaki Y."/>
            <person name="Nagai Y."/>
            <person name="Toyoda A."/>
            <person name="Suzuki Y."/>
            <person name="Arimoto A."/>
            <person name="Ishii H."/>
            <person name="Satoh N."/>
            <person name="Nishiyama T."/>
            <person name="Hasebe M."/>
            <person name="Maruyama T."/>
            <person name="Minagawa J."/>
            <person name="Obokata J."/>
            <person name="Shigenobu S."/>
        </authorList>
    </citation>
    <scope>NUCLEOTIDE SEQUENCE [LARGE SCALE GENOMIC DNA]</scope>
</reference>